<dbReference type="OrthoDB" id="2334385at2759"/>
<dbReference type="AlphaFoldDB" id="A0A9N9C0W4"/>
<gene>
    <name evidence="2" type="ORF">RFULGI_LOCUS5961</name>
</gene>
<keyword evidence="3" id="KW-1185">Reference proteome</keyword>
<evidence type="ECO:0000313" key="3">
    <source>
        <dbReference type="Proteomes" id="UP000789396"/>
    </source>
</evidence>
<proteinExistence type="predicted"/>
<dbReference type="Pfam" id="PF24209">
    <property type="entry name" value="DUF7431"/>
    <property type="match status" value="1"/>
</dbReference>
<dbReference type="InterPro" id="IPR055854">
    <property type="entry name" value="DUF7431"/>
</dbReference>
<comment type="caution">
    <text evidence="2">The sequence shown here is derived from an EMBL/GenBank/DDBJ whole genome shotgun (WGS) entry which is preliminary data.</text>
</comment>
<dbReference type="EMBL" id="CAJVPZ010007254">
    <property type="protein sequence ID" value="CAG8583902.1"/>
    <property type="molecule type" value="Genomic_DNA"/>
</dbReference>
<sequence length="267" mass="31590">MVDLNSRCNKKIESNSKESRTKPIYIGGDTNMARRNVNEWIKSLEDYTRWSIVEYRDVVSIFEVLGDDLRSRVLNTLGKKILYANVDQRKITFIPNQNPYVHELDIPEKYKKNFVDHQIFATIISEKKGTFSVQVMYTTDESANLLIHQFRKSGKDKWREYSLKIGWIIIGIPNDFEYFEFEDFNDLEELEIKVTTCALKNYANSLEYNPLYLKIITGIHFHHIPDHKSLQMCIYNYDLENKCIINEGLPSNLSVQFWFVYIHYNTI</sequence>
<name>A0A9N9C0W4_9GLOM</name>
<reference evidence="2" key="1">
    <citation type="submission" date="2021-06" db="EMBL/GenBank/DDBJ databases">
        <authorList>
            <person name="Kallberg Y."/>
            <person name="Tangrot J."/>
            <person name="Rosling A."/>
        </authorList>
    </citation>
    <scope>NUCLEOTIDE SEQUENCE</scope>
    <source>
        <strain evidence="2">IN212</strain>
    </source>
</reference>
<feature type="domain" description="DUF7431" evidence="1">
    <location>
        <begin position="81"/>
        <end position="207"/>
    </location>
</feature>
<organism evidence="2 3">
    <name type="scientific">Racocetra fulgida</name>
    <dbReference type="NCBI Taxonomy" id="60492"/>
    <lineage>
        <taxon>Eukaryota</taxon>
        <taxon>Fungi</taxon>
        <taxon>Fungi incertae sedis</taxon>
        <taxon>Mucoromycota</taxon>
        <taxon>Glomeromycotina</taxon>
        <taxon>Glomeromycetes</taxon>
        <taxon>Diversisporales</taxon>
        <taxon>Gigasporaceae</taxon>
        <taxon>Racocetra</taxon>
    </lineage>
</organism>
<evidence type="ECO:0000313" key="2">
    <source>
        <dbReference type="EMBL" id="CAG8583902.1"/>
    </source>
</evidence>
<feature type="non-terminal residue" evidence="2">
    <location>
        <position position="267"/>
    </location>
</feature>
<protein>
    <submittedName>
        <fullName evidence="2">16309_t:CDS:1</fullName>
    </submittedName>
</protein>
<accession>A0A9N9C0W4</accession>
<evidence type="ECO:0000259" key="1">
    <source>
        <dbReference type="Pfam" id="PF24209"/>
    </source>
</evidence>
<dbReference type="Proteomes" id="UP000789396">
    <property type="component" value="Unassembled WGS sequence"/>
</dbReference>